<dbReference type="AlphaFoldDB" id="J4G8V8"/>
<dbReference type="InParanoid" id="J4G8V8"/>
<dbReference type="InterPro" id="IPR001810">
    <property type="entry name" value="F-box_dom"/>
</dbReference>
<feature type="domain" description="F-box" evidence="3">
    <location>
        <begin position="131"/>
        <end position="181"/>
    </location>
</feature>
<dbReference type="OrthoDB" id="2423701at2759"/>
<dbReference type="PANTHER" id="PTHR22904">
    <property type="entry name" value="TPR REPEAT CONTAINING PROTEIN"/>
    <property type="match status" value="1"/>
</dbReference>
<dbReference type="SMART" id="SM00028">
    <property type="entry name" value="TPR"/>
    <property type="match status" value="3"/>
</dbReference>
<evidence type="ECO:0000313" key="5">
    <source>
        <dbReference type="Proteomes" id="UP000006352"/>
    </source>
</evidence>
<dbReference type="RefSeq" id="XP_012182401.1">
    <property type="nucleotide sequence ID" value="XM_012327011.1"/>
</dbReference>
<dbReference type="SUPFAM" id="SSF52047">
    <property type="entry name" value="RNI-like"/>
    <property type="match status" value="1"/>
</dbReference>
<dbReference type="InterPro" id="IPR032675">
    <property type="entry name" value="LRR_dom_sf"/>
</dbReference>
<organism evidence="4 5">
    <name type="scientific">Fibroporia radiculosa</name>
    <dbReference type="NCBI Taxonomy" id="599839"/>
    <lineage>
        <taxon>Eukaryota</taxon>
        <taxon>Fungi</taxon>
        <taxon>Dikarya</taxon>
        <taxon>Basidiomycota</taxon>
        <taxon>Agaricomycotina</taxon>
        <taxon>Agaricomycetes</taxon>
        <taxon>Polyporales</taxon>
        <taxon>Fibroporiaceae</taxon>
        <taxon>Fibroporia</taxon>
    </lineage>
</organism>
<dbReference type="SUPFAM" id="SSF48452">
    <property type="entry name" value="TPR-like"/>
    <property type="match status" value="1"/>
</dbReference>
<dbReference type="PROSITE" id="PS50181">
    <property type="entry name" value="FBOX"/>
    <property type="match status" value="1"/>
</dbReference>
<dbReference type="Gene3D" id="3.80.10.10">
    <property type="entry name" value="Ribonuclease Inhibitor"/>
    <property type="match status" value="1"/>
</dbReference>
<keyword evidence="1" id="KW-0677">Repeat</keyword>
<evidence type="ECO:0000313" key="4">
    <source>
        <dbReference type="EMBL" id="CCM03118.1"/>
    </source>
</evidence>
<dbReference type="PANTHER" id="PTHR22904:SF523">
    <property type="entry name" value="STRESS-INDUCED-PHOSPHOPROTEIN 1"/>
    <property type="match status" value="1"/>
</dbReference>
<dbReference type="STRING" id="599839.J4G8V8"/>
<dbReference type="Proteomes" id="UP000006352">
    <property type="component" value="Unassembled WGS sequence"/>
</dbReference>
<dbReference type="InterPro" id="IPR019734">
    <property type="entry name" value="TPR_rpt"/>
</dbReference>
<evidence type="ECO:0000256" key="1">
    <source>
        <dbReference type="ARBA" id="ARBA00022737"/>
    </source>
</evidence>
<proteinExistence type="predicted"/>
<keyword evidence="2" id="KW-0802">TPR repeat</keyword>
<name>J4G8V8_9APHY</name>
<dbReference type="Gene3D" id="1.25.40.10">
    <property type="entry name" value="Tetratricopeptide repeat domain"/>
    <property type="match status" value="1"/>
</dbReference>
<accession>J4G8V8</accession>
<dbReference type="EMBL" id="HE797102">
    <property type="protein sequence ID" value="CCM03118.1"/>
    <property type="molecule type" value="Genomic_DNA"/>
</dbReference>
<evidence type="ECO:0000256" key="2">
    <source>
        <dbReference type="ARBA" id="ARBA00022803"/>
    </source>
</evidence>
<dbReference type="SUPFAM" id="SSF81383">
    <property type="entry name" value="F-box domain"/>
    <property type="match status" value="1"/>
</dbReference>
<dbReference type="GO" id="GO:0051879">
    <property type="term" value="F:Hsp90 protein binding"/>
    <property type="evidence" value="ECO:0007669"/>
    <property type="project" value="TreeGrafter"/>
</dbReference>
<dbReference type="InterPro" id="IPR011990">
    <property type="entry name" value="TPR-like_helical_dom_sf"/>
</dbReference>
<dbReference type="HOGENOM" id="CLU_511015_0_0_1"/>
<evidence type="ECO:0000259" key="3">
    <source>
        <dbReference type="PROSITE" id="PS50181"/>
    </source>
</evidence>
<keyword evidence="5" id="KW-1185">Reference proteome</keyword>
<gene>
    <name evidence="4" type="ORF">FIBRA_05239</name>
</gene>
<dbReference type="Gene3D" id="1.20.1280.50">
    <property type="match status" value="1"/>
</dbReference>
<protein>
    <recommendedName>
        <fullName evidence="3">F-box domain-containing protein</fullName>
    </recommendedName>
</protein>
<sequence length="584" mass="65441">MENWKTAFRKGIYHYREGKFEEALVLFDEAINSGEPESIVYDSRAAVNEKLGNIRDALRDSKRVIDLAPQRWQGYSRSARLFMRLNKFDHAQRMAQLALDRVGNEPKRRDNIESLLEQIASANQTYISRTACHFGSLPLEIATIIFSSVVADDHTRVIGLAQVCKGWRNTILETPNLWSTLVLSHRHPVKKAKAWRIRSKGRLLDLRLCTGLETASWALDELRDMPLDTLRAFTVDGFPTSEMHSRLPNLTASVLRDTEFIVVRDSVESRPIPWLWSIPDMRVRTLSVERSQFAWGNAAQNITRLEHFSFQGTLITTTLADIASFLRANPGLRTLAFWFMGVSLTVTLEDVTHKESISLPSLTQFSVDYYDFVVDLIFPQLSLSTLQTLRICRGTHPLGGALQHLVNSGAAGSLTELKIQRCAITAESVINVLRSAPLLEVLQLEHVGDEANKVLETLAKSTVTSSSIQQTQQVKNGAVQASINRSTILCPLLKHLDFSYCPDIKSGPLIELVKTRIPASATDSSPEADEDVTALRTSVPTAQIDTLIIDGCPAVDADILPWLRSKVRVVSCVYMSKKHAKWRR</sequence>
<reference evidence="4 5" key="1">
    <citation type="journal article" date="2012" name="Appl. Environ. Microbiol.">
        <title>Short-read sequencing for genomic analysis of the brown rot fungus Fibroporia radiculosa.</title>
        <authorList>
            <person name="Tang J.D."/>
            <person name="Perkins A.D."/>
            <person name="Sonstegard T.S."/>
            <person name="Schroeder S.G."/>
            <person name="Burgess S.C."/>
            <person name="Diehl S.V."/>
        </authorList>
    </citation>
    <scope>NUCLEOTIDE SEQUENCE [LARGE SCALE GENOMIC DNA]</scope>
    <source>
        <strain evidence="4 5">TFFH 294</strain>
    </source>
</reference>
<dbReference type="InterPro" id="IPR036047">
    <property type="entry name" value="F-box-like_dom_sf"/>
</dbReference>
<dbReference type="GeneID" id="24098029"/>